<dbReference type="Pfam" id="PF03551">
    <property type="entry name" value="PadR"/>
    <property type="match status" value="1"/>
</dbReference>
<dbReference type="Gene3D" id="1.10.10.10">
    <property type="entry name" value="Winged helix-like DNA-binding domain superfamily/Winged helix DNA-binding domain"/>
    <property type="match status" value="1"/>
</dbReference>
<dbReference type="PANTHER" id="PTHR33169">
    <property type="entry name" value="PADR-FAMILY TRANSCRIPTIONAL REGULATOR"/>
    <property type="match status" value="1"/>
</dbReference>
<dbReference type="InterPro" id="IPR036390">
    <property type="entry name" value="WH_DNA-bd_sf"/>
</dbReference>
<dbReference type="SUPFAM" id="SSF46785">
    <property type="entry name" value="Winged helix' DNA-binding domain"/>
    <property type="match status" value="1"/>
</dbReference>
<reference evidence="2 3" key="1">
    <citation type="submission" date="2015-09" db="EMBL/GenBank/DDBJ databases">
        <authorList>
            <consortium name="Pathogen Informatics"/>
        </authorList>
    </citation>
    <scope>NUCLEOTIDE SEQUENCE [LARGE SCALE GENOMIC DNA]</scope>
    <source>
        <strain evidence="2 3">2789STDY5834962</strain>
    </source>
</reference>
<gene>
    <name evidence="2" type="ORF">ERS852574_03188</name>
</gene>
<feature type="domain" description="Transcription regulator PadR N-terminal" evidence="1">
    <location>
        <begin position="9"/>
        <end position="82"/>
    </location>
</feature>
<dbReference type="InterPro" id="IPR052509">
    <property type="entry name" value="Metal_resp_DNA-bind_regulator"/>
</dbReference>
<dbReference type="GeneID" id="77470297"/>
<proteinExistence type="predicted"/>
<dbReference type="InterPro" id="IPR005149">
    <property type="entry name" value="Tscrpt_reg_PadR_N"/>
</dbReference>
<dbReference type="RefSeq" id="WP_055158612.1">
    <property type="nucleotide sequence ID" value="NZ_CYXR01000040.1"/>
</dbReference>
<evidence type="ECO:0000313" key="2">
    <source>
        <dbReference type="EMBL" id="CUN17766.1"/>
    </source>
</evidence>
<evidence type="ECO:0000259" key="1">
    <source>
        <dbReference type="Pfam" id="PF03551"/>
    </source>
</evidence>
<dbReference type="Proteomes" id="UP000095727">
    <property type="component" value="Unassembled WGS sequence"/>
</dbReference>
<organism evidence="2 3">
    <name type="scientific">Coprococcus comes</name>
    <dbReference type="NCBI Taxonomy" id="410072"/>
    <lineage>
        <taxon>Bacteria</taxon>
        <taxon>Bacillati</taxon>
        <taxon>Bacillota</taxon>
        <taxon>Clostridia</taxon>
        <taxon>Lachnospirales</taxon>
        <taxon>Lachnospiraceae</taxon>
        <taxon>Coprococcus</taxon>
    </lineage>
</organism>
<dbReference type="EMBL" id="CYXR01000040">
    <property type="protein sequence ID" value="CUN17766.1"/>
    <property type="molecule type" value="Genomic_DNA"/>
</dbReference>
<dbReference type="AlphaFoldDB" id="A0A173UTV1"/>
<evidence type="ECO:0000313" key="3">
    <source>
        <dbReference type="Proteomes" id="UP000095727"/>
    </source>
</evidence>
<accession>A0A173UTV1</accession>
<sequence length="176" mass="20408">MLSKSATMLLGLITHQPLNAYEIVKTLDYMNIKYWFNIGTSTVYATIKTLEKKQYLVGEIQKDGNMPDKTVYSITEQGKAVFLETLRTSFLKFDYDTNIFSITAFFLDCLPEKEQKTLLEQRMTVLQEYLAGIQKQHTEEWEKQVNPYHVANLQRMTDIVLAEISGTERLFKATTK</sequence>
<name>A0A173UTV1_9FIRM</name>
<protein>
    <submittedName>
        <fullName evidence="2">Transcriptional regulator PadR-like family</fullName>
    </submittedName>
</protein>
<dbReference type="InterPro" id="IPR036388">
    <property type="entry name" value="WH-like_DNA-bd_sf"/>
</dbReference>
<dbReference type="PANTHER" id="PTHR33169:SF14">
    <property type="entry name" value="TRANSCRIPTIONAL REGULATOR RV3488"/>
    <property type="match status" value="1"/>
</dbReference>